<evidence type="ECO:0000256" key="1">
    <source>
        <dbReference type="SAM" id="Coils"/>
    </source>
</evidence>
<evidence type="ECO:0000256" key="2">
    <source>
        <dbReference type="SAM" id="SignalP"/>
    </source>
</evidence>
<evidence type="ECO:0000313" key="4">
    <source>
        <dbReference type="Proteomes" id="UP001218231"/>
    </source>
</evidence>
<keyword evidence="2" id="KW-0732">Signal</keyword>
<feature type="chain" id="PRO_5046211851" description="MASP" evidence="2">
    <location>
        <begin position="25"/>
        <end position="222"/>
    </location>
</feature>
<reference evidence="3 4" key="1">
    <citation type="submission" date="2023-02" db="EMBL/GenBank/DDBJ databases">
        <title>Genome sequence of Novosphingobium humi KACC 19094.</title>
        <authorList>
            <person name="Kim S."/>
            <person name="Heo J."/>
            <person name="Kwon S.-W."/>
        </authorList>
    </citation>
    <scope>NUCLEOTIDE SEQUENCE [LARGE SCALE GENOMIC DNA]</scope>
    <source>
        <strain evidence="3 4">KACC 19094</strain>
    </source>
</reference>
<accession>A0ABY7TT42</accession>
<proteinExistence type="predicted"/>
<evidence type="ECO:0008006" key="5">
    <source>
        <dbReference type="Google" id="ProtNLM"/>
    </source>
</evidence>
<keyword evidence="1" id="KW-0175">Coiled coil</keyword>
<evidence type="ECO:0000313" key="3">
    <source>
        <dbReference type="EMBL" id="WCT76384.1"/>
    </source>
</evidence>
<feature type="signal peptide" evidence="2">
    <location>
        <begin position="1"/>
        <end position="24"/>
    </location>
</feature>
<dbReference type="Proteomes" id="UP001218231">
    <property type="component" value="Chromosome"/>
</dbReference>
<organism evidence="3 4">
    <name type="scientific">Novosphingobium humi</name>
    <dbReference type="NCBI Taxonomy" id="2282397"/>
    <lineage>
        <taxon>Bacteria</taxon>
        <taxon>Pseudomonadati</taxon>
        <taxon>Pseudomonadota</taxon>
        <taxon>Alphaproteobacteria</taxon>
        <taxon>Sphingomonadales</taxon>
        <taxon>Sphingomonadaceae</taxon>
        <taxon>Novosphingobium</taxon>
    </lineage>
</organism>
<keyword evidence="4" id="KW-1185">Reference proteome</keyword>
<name>A0ABY7TT42_9SPHN</name>
<dbReference type="RefSeq" id="WP_273616832.1">
    <property type="nucleotide sequence ID" value="NZ_CP117417.1"/>
</dbReference>
<dbReference type="EMBL" id="CP117417">
    <property type="protein sequence ID" value="WCT76384.1"/>
    <property type="molecule type" value="Genomic_DNA"/>
</dbReference>
<protein>
    <recommendedName>
        <fullName evidence="5">MASP</fullName>
    </recommendedName>
</protein>
<feature type="coiled-coil region" evidence="1">
    <location>
        <begin position="110"/>
        <end position="170"/>
    </location>
</feature>
<gene>
    <name evidence="3" type="ORF">PQ457_10535</name>
</gene>
<sequence length="222" mass="22814">MKPLHSTLLAATMLAVAWSTPAMAEGKADRAKKAIAVAEAKISAADTAGADTLLAVDQAKAKQALADAREDLSAGRKEEAIETANHAAMIADANLGQAQRMKAEHTAARVEAAKTDAAIAQAQASEATQQAAAQQVAAANERAANAEQAAQAAQQEAMAARASAQAAMEQKAAVETTVTTQNTGRVAARKVVRTRVVKKPAHSTRVTGPVATTTTTVTQRVN</sequence>